<sequence>MSYRTAPRRCQLALAIHLALLALPAIAVQPVVALQPSSAGLVRQYNLPAAALSTALSRFAGEAGIALSADASLTDGKRAPALSGSHTPAQGLQWLLAGSGLEAVLRAPGSYVLRAQAAASREQAMAVITVVGNWLAHPDAHSSFEHGGARDVVGRGEMVRLGATDARDVLNRLPGVSAPANNGTGSHDMALNFGVRGLNPRLAARSTVLMDGIPVPFAPYGQPQLSFAPISMGNMDAVDVVRGGGAVRYGPQNVGGIVNFVTRAIPEHAVAEASAQAEQSPSSSSDSIRTHTSVMLGGALDNGLGGAILYSGVRGSDWREHSGTTIDDLILKGCYRIDAASTVSAMLQRYDGQADMPGGLTSAAFARDPYQSTRPHDNFWGRRNLASLAYEVKPDRQRQFTMQAFYTDTLRSGYLDQGRNLTLSPRNYTVRGVETRYSQVFRAGRARHEIGVGHRFVDESSHELRYWRLKSGGMPPTESSPIDRDTSGSTRAHALFIDDRIDVGNWTITPGLRNERIRSYQDNNLTGKRDGGNYNVLLPALNAIYHVSDAWNLYASGDSSFGTVQYSKMANAVVSGGAEPEKARSWELGTRYRQGSLRLEANLFLIRFSNQYESNQQNNSVYARGKTRHRGLESSLQYELGGGMNVYASYALVDAAIKEEGRNFGKQVPFSPRHKGTAGLAWHEGTWRASVDGLFEGGQYADSANTVAENAAGNNGRIPGYGVWAARGSVDIASLPAALRLSLGVKNLFDHRYFTRSFDDNNLGKYVAQPRTLYVQLSSRF</sequence>
<dbReference type="AlphaFoldDB" id="A0A1A7C4V3"/>
<accession>A0A1A7C4V3</accession>
<keyword evidence="9 12" id="KW-0472">Membrane</keyword>
<dbReference type="Gene3D" id="2.40.170.20">
    <property type="entry name" value="TonB-dependent receptor, beta-barrel domain"/>
    <property type="match status" value="1"/>
</dbReference>
<keyword evidence="5" id="KW-0406">Ion transport</keyword>
<dbReference type="STRING" id="1747903.ASR47_102182"/>
<dbReference type="InterPro" id="IPR039426">
    <property type="entry name" value="TonB-dep_rcpt-like"/>
</dbReference>
<evidence type="ECO:0000313" key="17">
    <source>
        <dbReference type="Proteomes" id="UP000092713"/>
    </source>
</evidence>
<evidence type="ECO:0000256" key="5">
    <source>
        <dbReference type="ARBA" id="ARBA00022496"/>
    </source>
</evidence>
<dbReference type="InterPro" id="IPR036942">
    <property type="entry name" value="Beta-barrel_TonB_sf"/>
</dbReference>
<evidence type="ECO:0000256" key="10">
    <source>
        <dbReference type="ARBA" id="ARBA00023170"/>
    </source>
</evidence>
<dbReference type="Gene3D" id="2.170.130.10">
    <property type="entry name" value="TonB-dependent receptor, plug domain"/>
    <property type="match status" value="1"/>
</dbReference>
<dbReference type="GO" id="GO:0015891">
    <property type="term" value="P:siderophore transport"/>
    <property type="evidence" value="ECO:0007669"/>
    <property type="project" value="InterPro"/>
</dbReference>
<comment type="caution">
    <text evidence="16">The sequence shown here is derived from an EMBL/GenBank/DDBJ whole genome shotgun (WGS) entry which is preliminary data.</text>
</comment>
<dbReference type="Pfam" id="PF07660">
    <property type="entry name" value="STN"/>
    <property type="match status" value="1"/>
</dbReference>
<dbReference type="InterPro" id="IPR000531">
    <property type="entry name" value="Beta-barrel_TonB"/>
</dbReference>
<evidence type="ECO:0000313" key="16">
    <source>
        <dbReference type="EMBL" id="OBV40956.1"/>
    </source>
</evidence>
<gene>
    <name evidence="16" type="ORF">ASR47_102182</name>
</gene>
<organism evidence="16 17">
    <name type="scientific">Janthinobacterium psychrotolerans</name>
    <dbReference type="NCBI Taxonomy" id="1747903"/>
    <lineage>
        <taxon>Bacteria</taxon>
        <taxon>Pseudomonadati</taxon>
        <taxon>Pseudomonadota</taxon>
        <taxon>Betaproteobacteria</taxon>
        <taxon>Burkholderiales</taxon>
        <taxon>Oxalobacteraceae</taxon>
        <taxon>Janthinobacterium</taxon>
    </lineage>
</organism>
<evidence type="ECO:0000256" key="14">
    <source>
        <dbReference type="SAM" id="SignalP"/>
    </source>
</evidence>
<feature type="chain" id="PRO_5008510086" evidence="14">
    <location>
        <begin position="28"/>
        <end position="781"/>
    </location>
</feature>
<keyword evidence="10" id="KW-0675">Receptor</keyword>
<dbReference type="NCBIfam" id="NF041676">
    <property type="entry name" value="FecA_OM_dicitr"/>
    <property type="match status" value="1"/>
</dbReference>
<keyword evidence="6 12" id="KW-0812">Transmembrane</keyword>
<dbReference type="Proteomes" id="UP000092713">
    <property type="component" value="Unassembled WGS sequence"/>
</dbReference>
<evidence type="ECO:0000256" key="3">
    <source>
        <dbReference type="ARBA" id="ARBA00022448"/>
    </source>
</evidence>
<evidence type="ECO:0000256" key="9">
    <source>
        <dbReference type="ARBA" id="ARBA00023136"/>
    </source>
</evidence>
<feature type="domain" description="Secretin/TonB short N-terminal" evidence="15">
    <location>
        <begin position="65"/>
        <end position="116"/>
    </location>
</feature>
<evidence type="ECO:0000256" key="11">
    <source>
        <dbReference type="ARBA" id="ARBA00023237"/>
    </source>
</evidence>
<dbReference type="PANTHER" id="PTHR30442:SF0">
    <property type="entry name" value="FE(3+) DICITRATE TRANSPORT PROTEIN FECA"/>
    <property type="match status" value="1"/>
</dbReference>
<reference evidence="16 17" key="1">
    <citation type="submission" date="2016-04" db="EMBL/GenBank/DDBJ databases">
        <title>Draft genome sequence of Janthinobacterium psychrotolerans sp. nov., isolated from freshwater sediments in Denmark.</title>
        <authorList>
            <person name="Gong X."/>
            <person name="Skrivergaard S."/>
            <person name="Korsgaard B.S."/>
            <person name="Schreiber L."/>
            <person name="Marshall I.P."/>
            <person name="Finster K."/>
            <person name="Schramm A."/>
        </authorList>
    </citation>
    <scope>NUCLEOTIDE SEQUENCE [LARGE SCALE GENOMIC DNA]</scope>
    <source>
        <strain evidence="16 17">S3-2</strain>
    </source>
</reference>
<evidence type="ECO:0000256" key="4">
    <source>
        <dbReference type="ARBA" id="ARBA00022452"/>
    </source>
</evidence>
<dbReference type="PATRIC" id="fig|1747903.4.peg.4617"/>
<keyword evidence="8 13" id="KW-0798">TonB box</keyword>
<dbReference type="InterPro" id="IPR010105">
    <property type="entry name" value="TonB_sidphr_rcpt"/>
</dbReference>
<dbReference type="InterPro" id="IPR037066">
    <property type="entry name" value="Plug_dom_sf"/>
</dbReference>
<dbReference type="OrthoDB" id="15609at2"/>
<keyword evidence="7" id="KW-0408">Iron</keyword>
<keyword evidence="11 12" id="KW-0998">Cell outer membrane</keyword>
<dbReference type="Pfam" id="PF07715">
    <property type="entry name" value="Plug"/>
    <property type="match status" value="1"/>
</dbReference>
<evidence type="ECO:0000256" key="1">
    <source>
        <dbReference type="ARBA" id="ARBA00004571"/>
    </source>
</evidence>
<dbReference type="GO" id="GO:0015343">
    <property type="term" value="F:siderophore-iron transmembrane transporter activity"/>
    <property type="evidence" value="ECO:0007669"/>
    <property type="project" value="InterPro"/>
</dbReference>
<dbReference type="InterPro" id="IPR049654">
    <property type="entry name" value="FecA-like"/>
</dbReference>
<dbReference type="GO" id="GO:0038023">
    <property type="term" value="F:signaling receptor activity"/>
    <property type="evidence" value="ECO:0007669"/>
    <property type="project" value="InterPro"/>
</dbReference>
<dbReference type="SMART" id="SM00965">
    <property type="entry name" value="STN"/>
    <property type="match status" value="1"/>
</dbReference>
<name>A0A1A7C4V3_9BURK</name>
<comment type="similarity">
    <text evidence="2 12 13">Belongs to the TonB-dependent receptor family.</text>
</comment>
<evidence type="ECO:0000256" key="12">
    <source>
        <dbReference type="PROSITE-ProRule" id="PRU01360"/>
    </source>
</evidence>
<dbReference type="GO" id="GO:0009279">
    <property type="term" value="C:cell outer membrane"/>
    <property type="evidence" value="ECO:0007669"/>
    <property type="project" value="UniProtKB-SubCell"/>
</dbReference>
<dbReference type="CDD" id="cd01347">
    <property type="entry name" value="ligand_gated_channel"/>
    <property type="match status" value="1"/>
</dbReference>
<evidence type="ECO:0000256" key="7">
    <source>
        <dbReference type="ARBA" id="ARBA00023004"/>
    </source>
</evidence>
<dbReference type="Gene3D" id="3.55.50.30">
    <property type="match status" value="1"/>
</dbReference>
<comment type="subcellular location">
    <subcellularLocation>
        <location evidence="1 12">Cell outer membrane</location>
        <topology evidence="1 12">Multi-pass membrane protein</topology>
    </subcellularLocation>
</comment>
<keyword evidence="17" id="KW-1185">Reference proteome</keyword>
<keyword evidence="14" id="KW-0732">Signal</keyword>
<protein>
    <submittedName>
        <fullName evidence="16">Fe(3+) dicitrate transport protein</fullName>
    </submittedName>
</protein>
<dbReference type="EMBL" id="LOCQ01000042">
    <property type="protein sequence ID" value="OBV40956.1"/>
    <property type="molecule type" value="Genomic_DNA"/>
</dbReference>
<evidence type="ECO:0000256" key="8">
    <source>
        <dbReference type="ARBA" id="ARBA00023077"/>
    </source>
</evidence>
<keyword evidence="3 12" id="KW-0813">Transport</keyword>
<dbReference type="InterPro" id="IPR011662">
    <property type="entry name" value="Secretin/TonB_short_N"/>
</dbReference>
<evidence type="ECO:0000256" key="2">
    <source>
        <dbReference type="ARBA" id="ARBA00009810"/>
    </source>
</evidence>
<keyword evidence="4 12" id="KW-1134">Transmembrane beta strand</keyword>
<dbReference type="Pfam" id="PF00593">
    <property type="entry name" value="TonB_dep_Rec_b-barrel"/>
    <property type="match status" value="1"/>
</dbReference>
<dbReference type="InterPro" id="IPR012910">
    <property type="entry name" value="Plug_dom"/>
</dbReference>
<dbReference type="PROSITE" id="PS52016">
    <property type="entry name" value="TONB_DEPENDENT_REC_3"/>
    <property type="match status" value="1"/>
</dbReference>
<evidence type="ECO:0000256" key="6">
    <source>
        <dbReference type="ARBA" id="ARBA00022692"/>
    </source>
</evidence>
<evidence type="ECO:0000259" key="15">
    <source>
        <dbReference type="SMART" id="SM00965"/>
    </source>
</evidence>
<feature type="signal peptide" evidence="14">
    <location>
        <begin position="1"/>
        <end position="27"/>
    </location>
</feature>
<dbReference type="PANTHER" id="PTHR30442">
    <property type="entry name" value="IRON III DICITRATE TRANSPORT PROTEIN FECA"/>
    <property type="match status" value="1"/>
</dbReference>
<dbReference type="NCBIfam" id="TIGR01783">
    <property type="entry name" value="TonB-siderophor"/>
    <property type="match status" value="1"/>
</dbReference>
<evidence type="ECO:0000256" key="13">
    <source>
        <dbReference type="RuleBase" id="RU003357"/>
    </source>
</evidence>
<dbReference type="RefSeq" id="WP_065306527.1">
    <property type="nucleotide sequence ID" value="NZ_LOCQ01000042.1"/>
</dbReference>
<proteinExistence type="inferred from homology"/>
<dbReference type="SUPFAM" id="SSF56935">
    <property type="entry name" value="Porins"/>
    <property type="match status" value="1"/>
</dbReference>
<keyword evidence="5" id="KW-0410">Iron transport</keyword>